<dbReference type="FunFam" id="3.40.50.300:FF:000447">
    <property type="entry name" value="helicase SKI2W isoform X2"/>
    <property type="match status" value="1"/>
</dbReference>
<dbReference type="Pfam" id="PF00271">
    <property type="entry name" value="Helicase_C"/>
    <property type="match status" value="1"/>
</dbReference>
<dbReference type="InterPro" id="IPR050699">
    <property type="entry name" value="RNA-DNA_Helicase"/>
</dbReference>
<keyword evidence="3" id="KW-0347">Helicase</keyword>
<dbReference type="FunFam" id="3.40.50.300:FF:000354">
    <property type="entry name" value="ATP-dependent RNA helicase SKI2"/>
    <property type="match status" value="1"/>
</dbReference>
<evidence type="ECO:0008006" key="10">
    <source>
        <dbReference type="Google" id="ProtNLM"/>
    </source>
</evidence>
<evidence type="ECO:0000259" key="6">
    <source>
        <dbReference type="PROSITE" id="PS51192"/>
    </source>
</evidence>
<dbReference type="GO" id="GO:0070478">
    <property type="term" value="P:nuclear-transcribed mRNA catabolic process, 3'-5' exonucleolytic nonsense-mediated decay"/>
    <property type="evidence" value="ECO:0007669"/>
    <property type="project" value="TreeGrafter"/>
</dbReference>
<evidence type="ECO:0000313" key="8">
    <source>
        <dbReference type="EMBL" id="PNF35853.1"/>
    </source>
</evidence>
<evidence type="ECO:0000256" key="3">
    <source>
        <dbReference type="ARBA" id="ARBA00022806"/>
    </source>
</evidence>
<dbReference type="EMBL" id="NEVH01007402">
    <property type="protein sequence ID" value="PNF35853.1"/>
    <property type="molecule type" value="Genomic_DNA"/>
</dbReference>
<evidence type="ECO:0000256" key="1">
    <source>
        <dbReference type="ARBA" id="ARBA00022741"/>
    </source>
</evidence>
<dbReference type="PANTHER" id="PTHR12131">
    <property type="entry name" value="ATP-DEPENDENT RNA AND DNA HELICASE"/>
    <property type="match status" value="1"/>
</dbReference>
<evidence type="ECO:0000256" key="2">
    <source>
        <dbReference type="ARBA" id="ARBA00022801"/>
    </source>
</evidence>
<dbReference type="SMART" id="SM00490">
    <property type="entry name" value="HELICc"/>
    <property type="match status" value="1"/>
</dbReference>
<accession>A0A2J7R4U1</accession>
<dbReference type="InterPro" id="IPR001650">
    <property type="entry name" value="Helicase_C-like"/>
</dbReference>
<evidence type="ECO:0000259" key="7">
    <source>
        <dbReference type="PROSITE" id="PS51194"/>
    </source>
</evidence>
<dbReference type="GO" id="GO:0016787">
    <property type="term" value="F:hydrolase activity"/>
    <property type="evidence" value="ECO:0007669"/>
    <property type="project" value="UniProtKB-KW"/>
</dbReference>
<dbReference type="InterPro" id="IPR027417">
    <property type="entry name" value="P-loop_NTPase"/>
</dbReference>
<evidence type="ECO:0000313" key="9">
    <source>
        <dbReference type="Proteomes" id="UP000235965"/>
    </source>
</evidence>
<gene>
    <name evidence="8" type="ORF">B7P43_G09406</name>
</gene>
<feature type="domain" description="Helicase C-terminal" evidence="7">
    <location>
        <begin position="278"/>
        <end position="430"/>
    </location>
</feature>
<dbReference type="PANTHER" id="PTHR12131:SF1">
    <property type="entry name" value="ATP-DEPENDENT RNA HELICASE SUPV3L1, MITOCHONDRIAL-RELATED"/>
    <property type="match status" value="1"/>
</dbReference>
<comment type="catalytic activity">
    <reaction evidence="5">
        <text>ATP + H2O = ADP + phosphate + H(+)</text>
        <dbReference type="Rhea" id="RHEA:13065"/>
        <dbReference type="ChEBI" id="CHEBI:15377"/>
        <dbReference type="ChEBI" id="CHEBI:15378"/>
        <dbReference type="ChEBI" id="CHEBI:30616"/>
        <dbReference type="ChEBI" id="CHEBI:43474"/>
        <dbReference type="ChEBI" id="CHEBI:456216"/>
        <dbReference type="EC" id="3.6.4.13"/>
    </reaction>
</comment>
<dbReference type="GO" id="GO:0003724">
    <property type="term" value="F:RNA helicase activity"/>
    <property type="evidence" value="ECO:0007669"/>
    <property type="project" value="UniProtKB-EC"/>
</dbReference>
<keyword evidence="4" id="KW-0067">ATP-binding</keyword>
<evidence type="ECO:0000256" key="5">
    <source>
        <dbReference type="ARBA" id="ARBA00047984"/>
    </source>
</evidence>
<dbReference type="SUPFAM" id="SSF52540">
    <property type="entry name" value="P-loop containing nucleoside triphosphate hydrolases"/>
    <property type="match status" value="1"/>
</dbReference>
<proteinExistence type="predicted"/>
<keyword evidence="9" id="KW-1185">Reference proteome</keyword>
<organism evidence="8 9">
    <name type="scientific">Cryptotermes secundus</name>
    <dbReference type="NCBI Taxonomy" id="105785"/>
    <lineage>
        <taxon>Eukaryota</taxon>
        <taxon>Metazoa</taxon>
        <taxon>Ecdysozoa</taxon>
        <taxon>Arthropoda</taxon>
        <taxon>Hexapoda</taxon>
        <taxon>Insecta</taxon>
        <taxon>Pterygota</taxon>
        <taxon>Neoptera</taxon>
        <taxon>Polyneoptera</taxon>
        <taxon>Dictyoptera</taxon>
        <taxon>Blattodea</taxon>
        <taxon>Blattoidea</taxon>
        <taxon>Termitoidae</taxon>
        <taxon>Kalotermitidae</taxon>
        <taxon>Cryptotermitinae</taxon>
        <taxon>Cryptotermes</taxon>
    </lineage>
</organism>
<dbReference type="InterPro" id="IPR014001">
    <property type="entry name" value="Helicase_ATP-bd"/>
</dbReference>
<dbReference type="Gene3D" id="3.40.50.300">
    <property type="entry name" value="P-loop containing nucleotide triphosphate hydrolases"/>
    <property type="match status" value="2"/>
</dbReference>
<dbReference type="SMART" id="SM00487">
    <property type="entry name" value="DEXDc"/>
    <property type="match status" value="1"/>
</dbReference>
<sequence length="430" mass="48487">MAKTWSFELDTFQKKAILKLEEHANVLVAAHTSAGKTVVAEYAIALSKRHMTRSIYTSPIKALSNQKYRDFRETFGDVGLITGDFQVNQTAQCLIMTTEILRSMLYCGSEVIRDLEYVVFDEVHYLNDSERGHVWEEVLILLPDHVSIVMLSATIPNTLDFANWVGATKKKKVYVVSTLKRPVPLQHYLYTGSKTGLFLIVEEAGKFIESGYDLAHTVKQTQKKQKAKYGSKEGKAHLTPKQEATIWTVFVAQLRKEDKLPAVAFTLSRHRCDQNARNLTTVDLTTGSEKSFIHRFFNKSIQNLKEPDRALPQVVALQDLLMRGIGVHHSGILPILKEIVEMLFQEGLVKLLFATETFAMGVNMPARTVLFDSIKKFDGCDVRTLLPAEYIQMAGRAGRRGLDKTGTVIIMCKVDVPGMKELENMMLVRS</sequence>
<keyword evidence="2" id="KW-0378">Hydrolase</keyword>
<dbReference type="Proteomes" id="UP000235965">
    <property type="component" value="Unassembled WGS sequence"/>
</dbReference>
<protein>
    <recommendedName>
        <fullName evidence="10">Helicase SKI2W</fullName>
    </recommendedName>
</protein>
<feature type="domain" description="Helicase ATP-binding" evidence="6">
    <location>
        <begin position="17"/>
        <end position="173"/>
    </location>
</feature>
<dbReference type="AlphaFoldDB" id="A0A2J7R4U1"/>
<dbReference type="GO" id="GO:0003676">
    <property type="term" value="F:nucleic acid binding"/>
    <property type="evidence" value="ECO:0007669"/>
    <property type="project" value="InterPro"/>
</dbReference>
<dbReference type="PROSITE" id="PS51192">
    <property type="entry name" value="HELICASE_ATP_BIND_1"/>
    <property type="match status" value="1"/>
</dbReference>
<comment type="caution">
    <text evidence="8">The sequence shown here is derived from an EMBL/GenBank/DDBJ whole genome shotgun (WGS) entry which is preliminary data.</text>
</comment>
<keyword evidence="1" id="KW-0547">Nucleotide-binding</keyword>
<reference evidence="8 9" key="1">
    <citation type="submission" date="2017-12" db="EMBL/GenBank/DDBJ databases">
        <title>Hemimetabolous genomes reveal molecular basis of termite eusociality.</title>
        <authorList>
            <person name="Harrison M.C."/>
            <person name="Jongepier E."/>
            <person name="Robertson H.M."/>
            <person name="Arning N."/>
            <person name="Bitard-Feildel T."/>
            <person name="Chao H."/>
            <person name="Childers C.P."/>
            <person name="Dinh H."/>
            <person name="Doddapaneni H."/>
            <person name="Dugan S."/>
            <person name="Gowin J."/>
            <person name="Greiner C."/>
            <person name="Han Y."/>
            <person name="Hu H."/>
            <person name="Hughes D.S.T."/>
            <person name="Huylmans A.-K."/>
            <person name="Kemena C."/>
            <person name="Kremer L.P.M."/>
            <person name="Lee S.L."/>
            <person name="Lopez-Ezquerra A."/>
            <person name="Mallet L."/>
            <person name="Monroy-Kuhn J.M."/>
            <person name="Moser A."/>
            <person name="Murali S.C."/>
            <person name="Muzny D.M."/>
            <person name="Otani S."/>
            <person name="Piulachs M.-D."/>
            <person name="Poelchau M."/>
            <person name="Qu J."/>
            <person name="Schaub F."/>
            <person name="Wada-Katsumata A."/>
            <person name="Worley K.C."/>
            <person name="Xie Q."/>
            <person name="Ylla G."/>
            <person name="Poulsen M."/>
            <person name="Gibbs R.A."/>
            <person name="Schal C."/>
            <person name="Richards S."/>
            <person name="Belles X."/>
            <person name="Korb J."/>
            <person name="Bornberg-Bauer E."/>
        </authorList>
    </citation>
    <scope>NUCLEOTIDE SEQUENCE [LARGE SCALE GENOMIC DNA]</scope>
    <source>
        <tissue evidence="8">Whole body</tissue>
    </source>
</reference>
<dbReference type="PROSITE" id="PS51194">
    <property type="entry name" value="HELICASE_CTER"/>
    <property type="match status" value="1"/>
</dbReference>
<dbReference type="OrthoDB" id="64767at2759"/>
<dbReference type="GO" id="GO:0055087">
    <property type="term" value="C:Ski complex"/>
    <property type="evidence" value="ECO:0007669"/>
    <property type="project" value="TreeGrafter"/>
</dbReference>
<name>A0A2J7R4U1_9NEOP</name>
<dbReference type="InterPro" id="IPR011545">
    <property type="entry name" value="DEAD/DEAH_box_helicase_dom"/>
</dbReference>
<evidence type="ECO:0000256" key="4">
    <source>
        <dbReference type="ARBA" id="ARBA00022840"/>
    </source>
</evidence>
<dbReference type="Pfam" id="PF00270">
    <property type="entry name" value="DEAD"/>
    <property type="match status" value="1"/>
</dbReference>
<dbReference type="CDD" id="cd18795">
    <property type="entry name" value="SF2_C_Ski2"/>
    <property type="match status" value="1"/>
</dbReference>
<dbReference type="GO" id="GO:0005524">
    <property type="term" value="F:ATP binding"/>
    <property type="evidence" value="ECO:0007669"/>
    <property type="project" value="UniProtKB-KW"/>
</dbReference>